<dbReference type="HOGENOM" id="CLU_3390087_0_0_12"/>
<gene>
    <name evidence="1" type="ORF">Lepil_0542</name>
</gene>
<dbReference type="EMBL" id="JH597773">
    <property type="protein sequence ID" value="EHQ05246.1"/>
    <property type="molecule type" value="Genomic_DNA"/>
</dbReference>
<protein>
    <submittedName>
        <fullName evidence="1">Uncharacterized protein</fullName>
    </submittedName>
</protein>
<organism evidence="1 2">
    <name type="scientific">Leptonema illini DSM 21528</name>
    <dbReference type="NCBI Taxonomy" id="929563"/>
    <lineage>
        <taxon>Bacteria</taxon>
        <taxon>Pseudomonadati</taxon>
        <taxon>Spirochaetota</taxon>
        <taxon>Spirochaetia</taxon>
        <taxon>Leptospirales</taxon>
        <taxon>Leptospiraceae</taxon>
        <taxon>Leptonema</taxon>
    </lineage>
</organism>
<sequence>MKAVTTIKPVAAQKTVAQCCAKNSKIISGCHD</sequence>
<evidence type="ECO:0000313" key="1">
    <source>
        <dbReference type="EMBL" id="EHQ05246.1"/>
    </source>
</evidence>
<reference evidence="1 2" key="1">
    <citation type="submission" date="2011-10" db="EMBL/GenBank/DDBJ databases">
        <title>The Improved High-Quality Draft genome of Leptonema illini DSM 21528.</title>
        <authorList>
            <consortium name="US DOE Joint Genome Institute (JGI-PGF)"/>
            <person name="Lucas S."/>
            <person name="Copeland A."/>
            <person name="Lapidus A."/>
            <person name="Glavina del Rio T."/>
            <person name="Dalin E."/>
            <person name="Tice H."/>
            <person name="Bruce D."/>
            <person name="Goodwin L."/>
            <person name="Pitluck S."/>
            <person name="Peters L."/>
            <person name="Mikhailova N."/>
            <person name="Held B."/>
            <person name="Kyrpides N."/>
            <person name="Mavromatis K."/>
            <person name="Ivanova N."/>
            <person name="Markowitz V."/>
            <person name="Cheng J.-F."/>
            <person name="Hugenholtz P."/>
            <person name="Woyke T."/>
            <person name="Wu D."/>
            <person name="Gronow S."/>
            <person name="Wellnitz S."/>
            <person name="Brambilla E.-M."/>
            <person name="Klenk H.-P."/>
            <person name="Eisen J.A."/>
        </authorList>
    </citation>
    <scope>NUCLEOTIDE SEQUENCE [LARGE SCALE GENOMIC DNA]</scope>
    <source>
        <strain evidence="1 2">DSM 21528</strain>
    </source>
</reference>
<evidence type="ECO:0000313" key="2">
    <source>
        <dbReference type="Proteomes" id="UP000005737"/>
    </source>
</evidence>
<proteinExistence type="predicted"/>
<dbReference type="Proteomes" id="UP000005737">
    <property type="component" value="Unassembled WGS sequence"/>
</dbReference>
<dbReference type="STRING" id="183.GCA_002009735_00228"/>
<dbReference type="AlphaFoldDB" id="H2CBA6"/>
<keyword evidence="2" id="KW-1185">Reference proteome</keyword>
<name>H2CBA6_9LEPT</name>
<accession>H2CBA6</accession>